<organism evidence="2 3">
    <name type="scientific">Acetobacter fabarum</name>
    <dbReference type="NCBI Taxonomy" id="483199"/>
    <lineage>
        <taxon>Bacteria</taxon>
        <taxon>Pseudomonadati</taxon>
        <taxon>Pseudomonadota</taxon>
        <taxon>Alphaproteobacteria</taxon>
        <taxon>Acetobacterales</taxon>
        <taxon>Acetobacteraceae</taxon>
        <taxon>Acetobacter</taxon>
    </lineage>
</organism>
<keyword evidence="2" id="KW-0067">ATP-binding</keyword>
<accession>A0A269XVY3</accession>
<feature type="region of interest" description="Disordered" evidence="1">
    <location>
        <begin position="425"/>
        <end position="466"/>
    </location>
</feature>
<protein>
    <submittedName>
        <fullName evidence="2">ATP-binding protein</fullName>
    </submittedName>
</protein>
<proteinExistence type="predicted"/>
<comment type="caution">
    <text evidence="2">The sequence shown here is derived from an EMBL/GenBank/DDBJ whole genome shotgun (WGS) entry which is preliminary data.</text>
</comment>
<gene>
    <name evidence="2" type="ORF">B8X00_10780</name>
</gene>
<dbReference type="RefSeq" id="WP_095350154.1">
    <property type="nucleotide sequence ID" value="NZ_NCXK01000019.1"/>
</dbReference>
<name>A0A269XVY3_9PROT</name>
<dbReference type="OrthoDB" id="9772976at2"/>
<evidence type="ECO:0000313" key="2">
    <source>
        <dbReference type="EMBL" id="PAK77454.1"/>
    </source>
</evidence>
<reference evidence="2 3" key="1">
    <citation type="submission" date="2017-04" db="EMBL/GenBank/DDBJ databases">
        <title>Kefir bacterial isolates.</title>
        <authorList>
            <person name="Kim Y."/>
            <person name="Blasche S."/>
            <person name="Patil K.R."/>
        </authorList>
    </citation>
    <scope>NUCLEOTIDE SEQUENCE [LARGE SCALE GENOMIC DNA]</scope>
    <source>
        <strain evidence="2 3">KR</strain>
    </source>
</reference>
<dbReference type="Pfam" id="PF10923">
    <property type="entry name" value="BrxC_BrxD"/>
    <property type="match status" value="1"/>
</dbReference>
<dbReference type="Proteomes" id="UP000216151">
    <property type="component" value="Unassembled WGS sequence"/>
</dbReference>
<dbReference type="EMBL" id="NCXK01000019">
    <property type="protein sequence ID" value="PAK77454.1"/>
    <property type="molecule type" value="Genomic_DNA"/>
</dbReference>
<sequence>MTNLSVAASNGTRTAEKIKPKDRDGVIQALRAGVVPRSGIQLVQVGRAGEVNQVVQDVKRIADGGSAVRFIIGDYGAGKTFFLNLTRSIAMQSKLVVAHADLSPDRRLHASGGQARSLYAELMRNMATRTKQDGGALASVVERFIMETQASAKASGRKIGDVIQEKLLPIQELVSGYDFATVIEYYWRAFEEGSESGKAAALRWLRGEYTLKTEAREALGVRSIIDDASVYDYLKVMSRFVTLAGYSGFLVMLDECVNLFKLVSAQSRNANYEQILRIVNDVLQGSAESLGVYFGGTPEFLMDSRRGLYSYEALRSRLAENSFARNGLVDLSGPVIRLQSLTPEDLYILLGKLRHVFAYGDQDRYLVPDEVFKAFMTHCNQRIGEAYFRTPRNTIKSFLDLLAILEQNPQAQWQGLVDQAEIAPDAPSAGGNIIDDDNKDAPGAAGSSTTGSTQTPPDDDLADFRL</sequence>
<feature type="compositionally biased region" description="Low complexity" evidence="1">
    <location>
        <begin position="441"/>
        <end position="456"/>
    </location>
</feature>
<evidence type="ECO:0000256" key="1">
    <source>
        <dbReference type="SAM" id="MobiDB-lite"/>
    </source>
</evidence>
<keyword evidence="2" id="KW-0547">Nucleotide-binding</keyword>
<dbReference type="GO" id="GO:0005524">
    <property type="term" value="F:ATP binding"/>
    <property type="evidence" value="ECO:0007669"/>
    <property type="project" value="UniProtKB-KW"/>
</dbReference>
<dbReference type="AlphaFoldDB" id="A0A269XVY3"/>
<feature type="compositionally biased region" description="Acidic residues" evidence="1">
    <location>
        <begin position="457"/>
        <end position="466"/>
    </location>
</feature>
<keyword evidence="3" id="KW-1185">Reference proteome</keyword>
<evidence type="ECO:0000313" key="3">
    <source>
        <dbReference type="Proteomes" id="UP000216151"/>
    </source>
</evidence>
<dbReference type="InterPro" id="IPR021228">
    <property type="entry name" value="BrxD"/>
</dbReference>